<proteinExistence type="predicted"/>
<keyword evidence="1" id="KW-0479">Metal-binding</keyword>
<evidence type="ECO:0000256" key="1">
    <source>
        <dbReference type="ARBA" id="ARBA00022723"/>
    </source>
</evidence>
<evidence type="ECO:0000256" key="3">
    <source>
        <dbReference type="ARBA" id="ARBA00022833"/>
    </source>
</evidence>
<dbReference type="OrthoDB" id="5231159at2759"/>
<dbReference type="KEGG" id="more:E1B28_000112"/>
<keyword evidence="3" id="KW-0862">Zinc</keyword>
<gene>
    <name evidence="6" type="ORF">E1B28_000112</name>
</gene>
<evidence type="ECO:0000256" key="4">
    <source>
        <dbReference type="PROSITE-ProRule" id="PRU00134"/>
    </source>
</evidence>
<evidence type="ECO:0000313" key="6">
    <source>
        <dbReference type="EMBL" id="KAG7098142.1"/>
    </source>
</evidence>
<keyword evidence="2 4" id="KW-0863">Zinc-finger</keyword>
<comment type="caution">
    <text evidence="6">The sequence shown here is derived from an EMBL/GenBank/DDBJ whole genome shotgun (WGS) entry which is preliminary data.</text>
</comment>
<evidence type="ECO:0000256" key="2">
    <source>
        <dbReference type="ARBA" id="ARBA00022771"/>
    </source>
</evidence>
<sequence>MADSLAPVLQSTALNQPRAYLSGLPHEEMVKLQARLPNLVDVREEAGKAMEKLKEPPPTNVSGYNQDGEYLGILHPAIAYHFTFPKLTLFSYFCCEEDVPDDLQAICLWVLKQRLWALKEGPDEQLNRSMSAQINLPQEAVPIFDACLKLEEKLNPTNKDPFLRNPQVLIHSQRYFSHFFPNRRAYTDFGAALARTKSRNTEAKPILERVINDIDKVTSNDAKVISIQAKLYLTRVLRRMGELEEAKKQSVHGNRISFVLPLITSRVSETYLIKWFKKNPNKVGAAALEEWFLTENEDDPVFEGLGGMNWLRNRKMTWKSVDRSARACYYCGVREGPTQKMLRCGKCEHIFYCSRECQSKDYPFHK</sequence>
<dbReference type="EMBL" id="CM032181">
    <property type="protein sequence ID" value="KAG7098142.1"/>
    <property type="molecule type" value="Genomic_DNA"/>
</dbReference>
<dbReference type="GO" id="GO:0008270">
    <property type="term" value="F:zinc ion binding"/>
    <property type="evidence" value="ECO:0007669"/>
    <property type="project" value="UniProtKB-KW"/>
</dbReference>
<organism evidence="6 7">
    <name type="scientific">Marasmius oreades</name>
    <name type="common">fairy-ring Marasmius</name>
    <dbReference type="NCBI Taxonomy" id="181124"/>
    <lineage>
        <taxon>Eukaryota</taxon>
        <taxon>Fungi</taxon>
        <taxon>Dikarya</taxon>
        <taxon>Basidiomycota</taxon>
        <taxon>Agaricomycotina</taxon>
        <taxon>Agaricomycetes</taxon>
        <taxon>Agaricomycetidae</taxon>
        <taxon>Agaricales</taxon>
        <taxon>Marasmiineae</taxon>
        <taxon>Marasmiaceae</taxon>
        <taxon>Marasmius</taxon>
    </lineage>
</organism>
<feature type="domain" description="MYND-type" evidence="5">
    <location>
        <begin position="328"/>
        <end position="366"/>
    </location>
</feature>
<reference evidence="6" key="1">
    <citation type="journal article" date="2021" name="Genome Biol. Evol.">
        <title>The assembled and annotated genome of the fairy-ring fungus Marasmius oreades.</title>
        <authorList>
            <person name="Hiltunen M."/>
            <person name="Ament-Velasquez S.L."/>
            <person name="Johannesson H."/>
        </authorList>
    </citation>
    <scope>NUCLEOTIDE SEQUENCE</scope>
    <source>
        <strain evidence="6">03SP1</strain>
    </source>
</reference>
<dbReference type="GeneID" id="66069188"/>
<dbReference type="RefSeq" id="XP_043014612.1">
    <property type="nucleotide sequence ID" value="XM_043145913.1"/>
</dbReference>
<evidence type="ECO:0000313" key="7">
    <source>
        <dbReference type="Proteomes" id="UP001049176"/>
    </source>
</evidence>
<dbReference type="AlphaFoldDB" id="A0A9P8AE05"/>
<dbReference type="SUPFAM" id="SSF144232">
    <property type="entry name" value="HIT/MYND zinc finger-like"/>
    <property type="match status" value="1"/>
</dbReference>
<dbReference type="Proteomes" id="UP001049176">
    <property type="component" value="Chromosome 1"/>
</dbReference>
<dbReference type="InterPro" id="IPR002893">
    <property type="entry name" value="Znf_MYND"/>
</dbReference>
<accession>A0A9P8AE05</accession>
<dbReference type="Pfam" id="PF01753">
    <property type="entry name" value="zf-MYND"/>
    <property type="match status" value="1"/>
</dbReference>
<evidence type="ECO:0000259" key="5">
    <source>
        <dbReference type="PROSITE" id="PS50865"/>
    </source>
</evidence>
<keyword evidence="7" id="KW-1185">Reference proteome</keyword>
<dbReference type="PROSITE" id="PS50865">
    <property type="entry name" value="ZF_MYND_2"/>
    <property type="match status" value="1"/>
</dbReference>
<protein>
    <recommendedName>
        <fullName evidence="5">MYND-type domain-containing protein</fullName>
    </recommendedName>
</protein>
<name>A0A9P8AE05_9AGAR</name>
<dbReference type="Gene3D" id="6.10.140.2220">
    <property type="match status" value="1"/>
</dbReference>